<protein>
    <recommendedName>
        <fullName evidence="4">Xylanolytic transcriptional activator regulatory domain-containing protein</fullName>
    </recommendedName>
</protein>
<evidence type="ECO:0000259" key="4">
    <source>
        <dbReference type="SMART" id="SM00906"/>
    </source>
</evidence>
<keyword evidence="2" id="KW-0539">Nucleus</keyword>
<feature type="region of interest" description="Disordered" evidence="3">
    <location>
        <begin position="738"/>
        <end position="763"/>
    </location>
</feature>
<name>A0A8H7TNJ3_BIOOC</name>
<dbReference type="GO" id="GO:0006351">
    <property type="term" value="P:DNA-templated transcription"/>
    <property type="evidence" value="ECO:0007669"/>
    <property type="project" value="InterPro"/>
</dbReference>
<evidence type="ECO:0000313" key="6">
    <source>
        <dbReference type="Proteomes" id="UP000616885"/>
    </source>
</evidence>
<dbReference type="PANTHER" id="PTHR31001">
    <property type="entry name" value="UNCHARACTERIZED TRANSCRIPTIONAL REGULATORY PROTEIN"/>
    <property type="match status" value="1"/>
</dbReference>
<dbReference type="SMART" id="SM00906">
    <property type="entry name" value="Fungal_trans"/>
    <property type="match status" value="1"/>
</dbReference>
<dbReference type="InterPro" id="IPR050613">
    <property type="entry name" value="Sec_Metabolite_Reg"/>
</dbReference>
<dbReference type="InterPro" id="IPR007219">
    <property type="entry name" value="XnlR_reg_dom"/>
</dbReference>
<dbReference type="GO" id="GO:0005634">
    <property type="term" value="C:nucleus"/>
    <property type="evidence" value="ECO:0007669"/>
    <property type="project" value="UniProtKB-SubCell"/>
</dbReference>
<dbReference type="Pfam" id="PF04082">
    <property type="entry name" value="Fungal_trans"/>
    <property type="match status" value="1"/>
</dbReference>
<organism evidence="5 6">
    <name type="scientific">Bionectria ochroleuca</name>
    <name type="common">Gliocladium roseum</name>
    <dbReference type="NCBI Taxonomy" id="29856"/>
    <lineage>
        <taxon>Eukaryota</taxon>
        <taxon>Fungi</taxon>
        <taxon>Dikarya</taxon>
        <taxon>Ascomycota</taxon>
        <taxon>Pezizomycotina</taxon>
        <taxon>Sordariomycetes</taxon>
        <taxon>Hypocreomycetidae</taxon>
        <taxon>Hypocreales</taxon>
        <taxon>Bionectriaceae</taxon>
        <taxon>Clonostachys</taxon>
    </lineage>
</organism>
<dbReference type="CDD" id="cd12148">
    <property type="entry name" value="fungal_TF_MHR"/>
    <property type="match status" value="1"/>
</dbReference>
<dbReference type="GO" id="GO:0008270">
    <property type="term" value="F:zinc ion binding"/>
    <property type="evidence" value="ECO:0007669"/>
    <property type="project" value="InterPro"/>
</dbReference>
<reference evidence="5" key="1">
    <citation type="submission" date="2020-10" db="EMBL/GenBank/DDBJ databases">
        <title>High-Quality Genome Resource of Clonostachys rosea strain S41 by Oxford Nanopore Long-Read Sequencing.</title>
        <authorList>
            <person name="Wang H."/>
        </authorList>
    </citation>
    <scope>NUCLEOTIDE SEQUENCE</scope>
    <source>
        <strain evidence="5">S41</strain>
    </source>
</reference>
<comment type="caution">
    <text evidence="5">The sequence shown here is derived from an EMBL/GenBank/DDBJ whole genome shotgun (WGS) entry which is preliminary data.</text>
</comment>
<evidence type="ECO:0000313" key="5">
    <source>
        <dbReference type="EMBL" id="KAF9751046.1"/>
    </source>
</evidence>
<feature type="compositionally biased region" description="Polar residues" evidence="3">
    <location>
        <begin position="742"/>
        <end position="762"/>
    </location>
</feature>
<accession>A0A8H7TNJ3</accession>
<evidence type="ECO:0000256" key="2">
    <source>
        <dbReference type="ARBA" id="ARBA00023242"/>
    </source>
</evidence>
<dbReference type="PANTHER" id="PTHR31001:SF85">
    <property type="entry name" value="ZN(II)2CYS6 TRANSCRIPTION FACTOR (EUROFUNG)"/>
    <property type="match status" value="1"/>
</dbReference>
<sequence>MIPPEWSSRYGDLVADICDPTKFISIHHLQAPQFIARNMAAAAAVSILDNWEGATLYYGTQNNERKQVISAIKAVIEQNPGCSDPSAHAVDYATLTRSIETTPFHATTNLAILLEADADMSIDYAHCIIAISQKLRGLNLESSDGQGGIRLLTVSRHSFDDRLRKLLSIGDTLYQRVPREVRLEFPEECIIEEGGLQGLPKHFTVRKSTARAGGNLRPITPRLMEIQPEINDIWLEAAAQIASSNKKMHLIVCFEPWPDLARAEDAVGKMNTFGSFTQRPTSQAAVSSPYQPLAALFTEWLHTVAWIQNNADSEVLQGDSGEEKHVFLALVRDGMTTNCHYQQSIHNVHSVELESGIIERWDQLSWLTAVPGDAVVVDRYGWALEAAKAWRERGAGYYIDRNDKGWQYRRVGSSAIEGSRLADFLVLLAAERKERNIASHEVHAIIASLITQRRPWRHVMAQLVYQRVLNVDEPETLSDGSTKNPGPVDMMRLPRIEMDGPGRALSKVELLRSANYDYRLALLLSVHPTDPNAVLSKILLGASILCGMDRLLVDRNGELDQLARAGQLAEYDIESLAKSAAGILSEIASFGTWWLKIGLWHRVGWLGQMMNLISSGRPQPEKYGEDLPNGKRCEVLFNASYNMMVMVKKLDSVLGRLQLSEQSPLDRWPLDTPGIPRPSLTLFYGQLTSAFILDLVECRFVKQDTMDCIRVSKVHSDLVMEPRWGYITSMIQYATVDDSSKNRSGQEGTTNSNNDTAPTNSEAIGESAGKYIDGGLWVTLNDEISKMKSLVEQDQTEVAFSEEDASDDFSRYQPPMVTDFPTLGPITGFKLWQIYLERVNPLLKIIHAPTVQSLIVSTTADIKLAPLDQQALVYSIFGLAVSALRSDEITGILGAGKQREDFLQEVLTAVSVSIAHFGSFVRYNMSVVQALIHTSTILMGQCNKHAAWVLLGALVRIAMSMGYHRDGIHLSLSPFETEMRRRIWWQIVFYDIKLGIDSGLTNSSVPEHFDTKRPLNLNDADLFPDATEPLAHKEGPTEMAFVLVMTRVAAYLLDKKARRATEANILGHGGGIHASFLDHNRLLVQQLDADLAEIETRFISSAPSKIHAAALGIRPHLIKRLQDMMYPMQESPDWGAGILSPRDSLFKLILSSCENASNSYKSMDRWGFAWYVRLHFNFDILASLATFLYHSPTNALADRGWAVLESLYTRQSLLDTHRPNAAVTPLQFILKAFGERERVFAEMGHIIEVPELIAALRQMSQLHTVTPPAPTNANPWTAFESNSGNFMHVDGMQRSEGFVPQAEAGEGLSERYEFWPGVCGMRIGDKAMANQVRIELLRLTRNYLQRATRNSSWVS</sequence>
<proteinExistence type="predicted"/>
<comment type="subcellular location">
    <subcellularLocation>
        <location evidence="1">Nucleus</location>
    </subcellularLocation>
</comment>
<feature type="domain" description="Xylanolytic transcriptional activator regulatory" evidence="4">
    <location>
        <begin position="947"/>
        <end position="1020"/>
    </location>
</feature>
<dbReference type="GO" id="GO:0003677">
    <property type="term" value="F:DNA binding"/>
    <property type="evidence" value="ECO:0007669"/>
    <property type="project" value="InterPro"/>
</dbReference>
<evidence type="ECO:0000256" key="1">
    <source>
        <dbReference type="ARBA" id="ARBA00004123"/>
    </source>
</evidence>
<dbReference type="EMBL" id="JADCTT010000006">
    <property type="protein sequence ID" value="KAF9751046.1"/>
    <property type="molecule type" value="Genomic_DNA"/>
</dbReference>
<dbReference type="Proteomes" id="UP000616885">
    <property type="component" value="Unassembled WGS sequence"/>
</dbReference>
<evidence type="ECO:0000256" key="3">
    <source>
        <dbReference type="SAM" id="MobiDB-lite"/>
    </source>
</evidence>
<gene>
    <name evidence="5" type="ORF">IM811_015266</name>
</gene>